<feature type="transmembrane region" description="Helical" evidence="9">
    <location>
        <begin position="273"/>
        <end position="296"/>
    </location>
</feature>
<evidence type="ECO:0000256" key="4">
    <source>
        <dbReference type="ARBA" id="ARBA00022519"/>
    </source>
</evidence>
<evidence type="ECO:0000256" key="9">
    <source>
        <dbReference type="SAM" id="Phobius"/>
    </source>
</evidence>
<feature type="transmembrane region" description="Helical" evidence="9">
    <location>
        <begin position="45"/>
        <end position="68"/>
    </location>
</feature>
<dbReference type="Proteomes" id="UP000321379">
    <property type="component" value="Unassembled WGS sequence"/>
</dbReference>
<evidence type="ECO:0000313" key="10">
    <source>
        <dbReference type="EMBL" id="TXN28939.1"/>
    </source>
</evidence>
<feature type="transmembrane region" description="Helical" evidence="9">
    <location>
        <begin position="247"/>
        <end position="267"/>
    </location>
</feature>
<keyword evidence="2" id="KW-0813">Transport</keyword>
<dbReference type="PANTHER" id="PTHR32196:SF71">
    <property type="entry name" value="AUTOINDUCER 2 IMPORT SYSTEM PERMEASE PROTEIN LSRD"/>
    <property type="match status" value="1"/>
</dbReference>
<evidence type="ECO:0000256" key="5">
    <source>
        <dbReference type="ARBA" id="ARBA00022692"/>
    </source>
</evidence>
<keyword evidence="3" id="KW-1003">Cell membrane</keyword>
<dbReference type="PANTHER" id="PTHR32196">
    <property type="entry name" value="ABC TRANSPORTER PERMEASE PROTEIN YPHD-RELATED-RELATED"/>
    <property type="match status" value="1"/>
</dbReference>
<evidence type="ECO:0000256" key="6">
    <source>
        <dbReference type="ARBA" id="ARBA00022989"/>
    </source>
</evidence>
<evidence type="ECO:0000256" key="3">
    <source>
        <dbReference type="ARBA" id="ARBA00022475"/>
    </source>
</evidence>
<dbReference type="Pfam" id="PF02653">
    <property type="entry name" value="BPD_transp_2"/>
    <property type="match status" value="1"/>
</dbReference>
<dbReference type="EMBL" id="VRMG01000010">
    <property type="protein sequence ID" value="TXN28939.1"/>
    <property type="molecule type" value="Genomic_DNA"/>
</dbReference>
<protein>
    <recommendedName>
        <fullName evidence="8">Autoinducer 2 import system permease protein LsrD</fullName>
    </recommendedName>
</protein>
<evidence type="ECO:0000313" key="11">
    <source>
        <dbReference type="Proteomes" id="UP000321379"/>
    </source>
</evidence>
<evidence type="ECO:0000256" key="2">
    <source>
        <dbReference type="ARBA" id="ARBA00022448"/>
    </source>
</evidence>
<keyword evidence="7 9" id="KW-0472">Membrane</keyword>
<feature type="transmembrane region" description="Helical" evidence="9">
    <location>
        <begin position="303"/>
        <end position="322"/>
    </location>
</feature>
<evidence type="ECO:0000256" key="7">
    <source>
        <dbReference type="ARBA" id="ARBA00023136"/>
    </source>
</evidence>
<feature type="transmembrane region" description="Helical" evidence="9">
    <location>
        <begin position="196"/>
        <end position="219"/>
    </location>
</feature>
<keyword evidence="5 9" id="KW-0812">Transmembrane</keyword>
<dbReference type="CDD" id="cd06579">
    <property type="entry name" value="TM_PBP1_transp_AraH_like"/>
    <property type="match status" value="1"/>
</dbReference>
<evidence type="ECO:0000256" key="8">
    <source>
        <dbReference type="ARBA" id="ARBA00039381"/>
    </source>
</evidence>
<dbReference type="InterPro" id="IPR001851">
    <property type="entry name" value="ABC_transp_permease"/>
</dbReference>
<keyword evidence="4" id="KW-0997">Cell inner membrane</keyword>
<comment type="subcellular location">
    <subcellularLocation>
        <location evidence="1">Cell membrane</location>
        <topology evidence="1">Multi-pass membrane protein</topology>
    </subcellularLocation>
</comment>
<keyword evidence="11" id="KW-1185">Reference proteome</keyword>
<evidence type="ECO:0000256" key="1">
    <source>
        <dbReference type="ARBA" id="ARBA00004651"/>
    </source>
</evidence>
<accession>A0A5C8UND9</accession>
<comment type="caution">
    <text evidence="10">The sequence shown here is derived from an EMBL/GenBank/DDBJ whole genome shotgun (WGS) entry which is preliminary data.</text>
</comment>
<feature type="transmembrane region" description="Helical" evidence="9">
    <location>
        <begin position="132"/>
        <end position="151"/>
    </location>
</feature>
<dbReference type="GO" id="GO:0022857">
    <property type="term" value="F:transmembrane transporter activity"/>
    <property type="evidence" value="ECO:0007669"/>
    <property type="project" value="InterPro"/>
</dbReference>
<reference evidence="10 11" key="1">
    <citation type="submission" date="2019-08" db="EMBL/GenBank/DDBJ databases">
        <title>Bacterial whole genome sequence for Glaciihabitans sp. CHu50b-6-2.</title>
        <authorList>
            <person name="Jin L."/>
        </authorList>
    </citation>
    <scope>NUCLEOTIDE SEQUENCE [LARGE SCALE GENOMIC DNA]</scope>
    <source>
        <strain evidence="10 11">CHu50b-6-2</strain>
    </source>
</reference>
<feature type="transmembrane region" description="Helical" evidence="9">
    <location>
        <begin position="158"/>
        <end position="176"/>
    </location>
</feature>
<dbReference type="AlphaFoldDB" id="A0A5C8UND9"/>
<name>A0A5C8UND9_9MICO</name>
<sequence>MRSNSQWKGYTVDFSETRAAVALKPDATSAIDIEPRRSGRSRVGAILFSRNSALVALIVLLVIVISIVNPHYSTLSNIGVLARQTAILGIPAIGMTLLIVAGYVDLSIGSVFSLVSVSATVVASGLGLVPAILLAIVLGALIGLINGALVWRIPISPLIVTLGGLTFYQGVVNVATQGQGVNNFDPSFQLLGAGSVIPGIPNPVMIFVILAGLFGAYLARTTGGLNIVAIGGNRESAEAVGIPVRRVVIGLFALNGAIIGLAAVLTASNFGGAAPSVGVGLELSVLTAVILGGVSFSGGEGNVLGTVLAVILLTVVNSGIVALNIDSYYSGMVSGALLVFAVGLDQLTEEGRSRYRRLLAMRAAFASETADK</sequence>
<proteinExistence type="predicted"/>
<dbReference type="GO" id="GO:0005886">
    <property type="term" value="C:plasma membrane"/>
    <property type="evidence" value="ECO:0007669"/>
    <property type="project" value="UniProtKB-SubCell"/>
</dbReference>
<keyword evidence="6 9" id="KW-1133">Transmembrane helix</keyword>
<organism evidence="10 11">
    <name type="scientific">Lacisediminihabitans profunda</name>
    <dbReference type="NCBI Taxonomy" id="2594790"/>
    <lineage>
        <taxon>Bacteria</taxon>
        <taxon>Bacillati</taxon>
        <taxon>Actinomycetota</taxon>
        <taxon>Actinomycetes</taxon>
        <taxon>Micrococcales</taxon>
        <taxon>Microbacteriaceae</taxon>
        <taxon>Lacisediminihabitans</taxon>
    </lineage>
</organism>
<gene>
    <name evidence="10" type="ORF">FVP33_15565</name>
</gene>